<name>B2J268_NOSP7</name>
<proteinExistence type="predicted"/>
<gene>
    <name evidence="1" type="ordered locus">Npun_R5120</name>
</gene>
<reference evidence="1 2" key="2">
    <citation type="journal article" date="2013" name="Plant Physiol.">
        <title>A Nostoc punctiforme Sugar Transporter Necessary to Establish a Cyanobacterium-Plant Symbiosis.</title>
        <authorList>
            <person name="Ekman M."/>
            <person name="Picossi S."/>
            <person name="Campbell E.L."/>
            <person name="Meeks J.C."/>
            <person name="Flores E."/>
        </authorList>
    </citation>
    <scope>NUCLEOTIDE SEQUENCE [LARGE SCALE GENOMIC DNA]</scope>
    <source>
        <strain evidence="2">ATCC 29133 / PCC 73102</strain>
    </source>
</reference>
<accession>B2J268</accession>
<dbReference type="EnsemblBacteria" id="ACC83454">
    <property type="protein sequence ID" value="ACC83454"/>
    <property type="gene ID" value="Npun_R5120"/>
</dbReference>
<dbReference type="AlphaFoldDB" id="B2J268"/>
<protein>
    <submittedName>
        <fullName evidence="1">Uncharacterized protein</fullName>
    </submittedName>
</protein>
<evidence type="ECO:0000313" key="1">
    <source>
        <dbReference type="EMBL" id="ACC83454.1"/>
    </source>
</evidence>
<sequence length="60" mass="7101">MIYKFLDISNKEEENFELLNEEGVISIVDIILSLTPNYKITWTSKGRNIDKKTINIRDHF</sequence>
<dbReference type="HOGENOM" id="CLU_2937012_0_0_3"/>
<dbReference type="EMBL" id="CP001037">
    <property type="protein sequence ID" value="ACC83454.1"/>
    <property type="molecule type" value="Genomic_DNA"/>
</dbReference>
<dbReference type="Proteomes" id="UP000001191">
    <property type="component" value="Chromosome"/>
</dbReference>
<organism evidence="1 2">
    <name type="scientific">Nostoc punctiforme (strain ATCC 29133 / PCC 73102)</name>
    <dbReference type="NCBI Taxonomy" id="63737"/>
    <lineage>
        <taxon>Bacteria</taxon>
        <taxon>Bacillati</taxon>
        <taxon>Cyanobacteriota</taxon>
        <taxon>Cyanophyceae</taxon>
        <taxon>Nostocales</taxon>
        <taxon>Nostocaceae</taxon>
        <taxon>Nostoc</taxon>
    </lineage>
</organism>
<keyword evidence="2" id="KW-1185">Reference proteome</keyword>
<dbReference type="KEGG" id="npu:Npun_R5120"/>
<reference evidence="2" key="1">
    <citation type="submission" date="2008-04" db="EMBL/GenBank/DDBJ databases">
        <title>Complete sequence of chromosome of Nostoc punctiforme ATCC 29133.</title>
        <authorList>
            <consortium name="US DOE Joint Genome Institute"/>
            <person name="Copeland A."/>
            <person name="Lucas S."/>
            <person name="Lapidus A."/>
            <person name="Glavina del Rio T."/>
            <person name="Dalin E."/>
            <person name="Tice H."/>
            <person name="Pitluck S."/>
            <person name="Chain P."/>
            <person name="Malfatti S."/>
            <person name="Shin M."/>
            <person name="Vergez L."/>
            <person name="Schmutz J."/>
            <person name="Larimer F."/>
            <person name="Land M."/>
            <person name="Hauser L."/>
            <person name="Kyrpides N."/>
            <person name="Kim E."/>
            <person name="Meeks J.C."/>
            <person name="Elhai J."/>
            <person name="Campbell E.L."/>
            <person name="Thiel T."/>
            <person name="Longmire J."/>
            <person name="Potts M."/>
            <person name="Atlas R."/>
        </authorList>
    </citation>
    <scope>NUCLEOTIDE SEQUENCE [LARGE SCALE GENOMIC DNA]</scope>
    <source>
        <strain evidence="2">ATCC 29133 / PCC 73102</strain>
    </source>
</reference>
<evidence type="ECO:0000313" key="2">
    <source>
        <dbReference type="Proteomes" id="UP000001191"/>
    </source>
</evidence>